<feature type="domain" description="PAS" evidence="1">
    <location>
        <begin position="512"/>
        <end position="583"/>
    </location>
</feature>
<dbReference type="PANTHER" id="PTHR44757:SF2">
    <property type="entry name" value="BIOFILM ARCHITECTURE MAINTENANCE PROTEIN MBAA"/>
    <property type="match status" value="1"/>
</dbReference>
<evidence type="ECO:0000259" key="2">
    <source>
        <dbReference type="PROSITE" id="PS50113"/>
    </source>
</evidence>
<name>A0A2U8FUI6_9BURK</name>
<feature type="domain" description="PAC" evidence="2">
    <location>
        <begin position="586"/>
        <end position="637"/>
    </location>
</feature>
<dbReference type="OrthoDB" id="9770795at2"/>
<gene>
    <name evidence="3" type="ORF">DEH84_10995</name>
</gene>
<organism evidence="3 4">
    <name type="scientific">Aquabacterium olei</name>
    <dbReference type="NCBI Taxonomy" id="1296669"/>
    <lineage>
        <taxon>Bacteria</taxon>
        <taxon>Pseudomonadati</taxon>
        <taxon>Pseudomonadota</taxon>
        <taxon>Betaproteobacteria</taxon>
        <taxon>Burkholderiales</taxon>
        <taxon>Aquabacterium</taxon>
    </lineage>
</organism>
<dbReference type="SUPFAM" id="SSF55785">
    <property type="entry name" value="PYP-like sensor domain (PAS domain)"/>
    <property type="match status" value="4"/>
</dbReference>
<dbReference type="InterPro" id="IPR011495">
    <property type="entry name" value="Sig_transdc_His_kin_sub2_dim/P"/>
</dbReference>
<accession>A0A2U8FUI6</accession>
<dbReference type="PROSITE" id="PS50113">
    <property type="entry name" value="PAC"/>
    <property type="match status" value="2"/>
</dbReference>
<dbReference type="GO" id="GO:0006355">
    <property type="term" value="P:regulation of DNA-templated transcription"/>
    <property type="evidence" value="ECO:0007669"/>
    <property type="project" value="InterPro"/>
</dbReference>
<dbReference type="Pfam" id="PF08448">
    <property type="entry name" value="PAS_4"/>
    <property type="match status" value="2"/>
</dbReference>
<evidence type="ECO:0000313" key="4">
    <source>
        <dbReference type="Proteomes" id="UP000244892"/>
    </source>
</evidence>
<dbReference type="InterPro" id="IPR052155">
    <property type="entry name" value="Biofilm_reg_signaling"/>
</dbReference>
<keyword evidence="4" id="KW-1185">Reference proteome</keyword>
<dbReference type="InterPro" id="IPR000014">
    <property type="entry name" value="PAS"/>
</dbReference>
<evidence type="ECO:0008006" key="5">
    <source>
        <dbReference type="Google" id="ProtNLM"/>
    </source>
</evidence>
<dbReference type="Pfam" id="PF13426">
    <property type="entry name" value="PAS_9"/>
    <property type="match status" value="1"/>
</dbReference>
<evidence type="ECO:0000313" key="3">
    <source>
        <dbReference type="EMBL" id="AWI53896.1"/>
    </source>
</evidence>
<sequence length="862" mass="94175">MLPHSPPAVDDAWFDLVPLALIEFDEQGQVRRANAAVAALLDAPPTPGSDLQQAQAALQRLCGWDAPLTLMALAAGDTPMQAQVTVPRAGQPTVALHSQVWATDSPQGRRFLCAIREAALTRPIPPQASGLTAQQGQLLYELATILESSPAGIAYLRDNTLVRCNRRFERMLGIQPGTMTGQSLDALLESDPRINHVVARASAELMKDGQFENELEISVPGLTPRCYTLSIRRLGQSVQPLEVIAVLSDVTRLRNQQAQLEALGRDRDLMFSLSGVGIAFVRDGLIQSANPALSHLIDEDATTLAGRPLISLYANDTDQARDPEVMSQLRSQGHWHGERALRRANGTTLWTEMALRLVHAQRADEGFIASFVNVDARHRAEQDLTLQADRTRAILDSVFVGIVTIERNGIAWMNRSARRMFGGDLADFIGQPLSTVATPDLDHPFRLTDYLDELQDGQSHTFECQVVGRDGRVFWVVGNAVVTYGQHNRRQTTYALLDIDRRRQAEAQSAEAQATLQRIIEMAPMAIQLVDAEQLTLVQANQAAAAYMALETGCALGRTPEQVYDPDRARALRADMQAALDTGEAIHREYLLQARSGPQVWDVNYLPLRHEGEATDQLLVVASDITEQRAAEKARLDAAIAQREMLVREVHHRIKNNLQGVAGLLQQIAARKPEVAPAISEVVGQVQAIAQVYGLQVGTGGPLRLHSVIEAIAQSVQRTFGRPISLQMEGPRACDWLLPEAESIPIALSLNELLTNAHKHGPGPTPLQCMLVSTEQAVCIDILNPGQLPPEFSLDRVRGGVSGLGLVRALLPRRSARLTLAQHGEVVRTRIELNPPGIHLVAPPPPVCAEGTGQQITLWPQS</sequence>
<evidence type="ECO:0000259" key="1">
    <source>
        <dbReference type="PROSITE" id="PS50112"/>
    </source>
</evidence>
<dbReference type="SMART" id="SM00091">
    <property type="entry name" value="PAS"/>
    <property type="match status" value="4"/>
</dbReference>
<dbReference type="PANTHER" id="PTHR44757">
    <property type="entry name" value="DIGUANYLATE CYCLASE DGCP"/>
    <property type="match status" value="1"/>
</dbReference>
<dbReference type="Pfam" id="PF00989">
    <property type="entry name" value="PAS"/>
    <property type="match status" value="1"/>
</dbReference>
<dbReference type="SMART" id="SM00086">
    <property type="entry name" value="PAC"/>
    <property type="match status" value="3"/>
</dbReference>
<dbReference type="RefSeq" id="WP_109036893.1">
    <property type="nucleotide sequence ID" value="NZ_CP029210.1"/>
</dbReference>
<dbReference type="AlphaFoldDB" id="A0A2U8FUI6"/>
<protein>
    <recommendedName>
        <fullName evidence="5">Histidine kinase</fullName>
    </recommendedName>
</protein>
<proteinExistence type="predicted"/>
<dbReference type="InterPro" id="IPR036890">
    <property type="entry name" value="HATPase_C_sf"/>
</dbReference>
<dbReference type="InterPro" id="IPR013767">
    <property type="entry name" value="PAS_fold"/>
</dbReference>
<dbReference type="EMBL" id="CP029210">
    <property type="protein sequence ID" value="AWI53896.1"/>
    <property type="molecule type" value="Genomic_DNA"/>
</dbReference>
<dbReference type="Pfam" id="PF07568">
    <property type="entry name" value="HisKA_2"/>
    <property type="match status" value="1"/>
</dbReference>
<dbReference type="Gene3D" id="3.30.450.20">
    <property type="entry name" value="PAS domain"/>
    <property type="match status" value="4"/>
</dbReference>
<dbReference type="Proteomes" id="UP000244892">
    <property type="component" value="Chromosome"/>
</dbReference>
<reference evidence="3 4" key="1">
    <citation type="submission" date="2018-05" db="EMBL/GenBank/DDBJ databases">
        <title>complete genome sequence of Aquabacterium olei NBRC 110486.</title>
        <authorList>
            <person name="Tang B."/>
            <person name="Chang J."/>
            <person name="Zhang L."/>
            <person name="Yang H."/>
        </authorList>
    </citation>
    <scope>NUCLEOTIDE SEQUENCE [LARGE SCALE GENOMIC DNA]</scope>
    <source>
        <strain evidence="3 4">NBRC 110486</strain>
    </source>
</reference>
<dbReference type="Gene3D" id="3.30.565.10">
    <property type="entry name" value="Histidine kinase-like ATPase, C-terminal domain"/>
    <property type="match status" value="1"/>
</dbReference>
<dbReference type="SUPFAM" id="SSF55874">
    <property type="entry name" value="ATPase domain of HSP90 chaperone/DNA topoisomerase II/histidine kinase"/>
    <property type="match status" value="1"/>
</dbReference>
<dbReference type="InterPro" id="IPR000700">
    <property type="entry name" value="PAS-assoc_C"/>
</dbReference>
<dbReference type="InterPro" id="IPR013656">
    <property type="entry name" value="PAS_4"/>
</dbReference>
<feature type="domain" description="PAC" evidence="2">
    <location>
        <begin position="460"/>
        <end position="511"/>
    </location>
</feature>
<dbReference type="KEGG" id="aon:DEH84_10995"/>
<dbReference type="NCBIfam" id="TIGR00229">
    <property type="entry name" value="sensory_box"/>
    <property type="match status" value="3"/>
</dbReference>
<dbReference type="InterPro" id="IPR035965">
    <property type="entry name" value="PAS-like_dom_sf"/>
</dbReference>
<dbReference type="PROSITE" id="PS50112">
    <property type="entry name" value="PAS"/>
    <property type="match status" value="1"/>
</dbReference>
<dbReference type="CDD" id="cd00130">
    <property type="entry name" value="PAS"/>
    <property type="match status" value="1"/>
</dbReference>
<dbReference type="InterPro" id="IPR001610">
    <property type="entry name" value="PAC"/>
</dbReference>